<feature type="region of interest" description="Disordered" evidence="1">
    <location>
        <begin position="189"/>
        <end position="214"/>
    </location>
</feature>
<organism evidence="2 3">
    <name type="scientific">Cutaneotrichosporon oleaginosum</name>
    <dbReference type="NCBI Taxonomy" id="879819"/>
    <lineage>
        <taxon>Eukaryota</taxon>
        <taxon>Fungi</taxon>
        <taxon>Dikarya</taxon>
        <taxon>Basidiomycota</taxon>
        <taxon>Agaricomycotina</taxon>
        <taxon>Tremellomycetes</taxon>
        <taxon>Trichosporonales</taxon>
        <taxon>Trichosporonaceae</taxon>
        <taxon>Cutaneotrichosporon</taxon>
    </lineage>
</organism>
<feature type="compositionally biased region" description="Pro residues" evidence="1">
    <location>
        <begin position="551"/>
        <end position="563"/>
    </location>
</feature>
<evidence type="ECO:0000313" key="3">
    <source>
        <dbReference type="Proteomes" id="UP000053611"/>
    </source>
</evidence>
<protein>
    <submittedName>
        <fullName evidence="2">Uncharacterized protein</fullName>
    </submittedName>
</protein>
<feature type="region of interest" description="Disordered" evidence="1">
    <location>
        <begin position="15"/>
        <end position="49"/>
    </location>
</feature>
<dbReference type="EMBL" id="KQ087219">
    <property type="protein sequence ID" value="KLT41365.1"/>
    <property type="molecule type" value="Genomic_DNA"/>
</dbReference>
<feature type="compositionally biased region" description="Pro residues" evidence="1">
    <location>
        <begin position="490"/>
        <end position="499"/>
    </location>
</feature>
<evidence type="ECO:0000256" key="1">
    <source>
        <dbReference type="SAM" id="MobiDB-lite"/>
    </source>
</evidence>
<accession>A0A0J0XJS5</accession>
<name>A0A0J0XJS5_9TREE</name>
<evidence type="ECO:0000313" key="2">
    <source>
        <dbReference type="EMBL" id="KLT41365.1"/>
    </source>
</evidence>
<dbReference type="GeneID" id="28986057"/>
<sequence length="662" mass="71688">MADALLRLKPQPIRWAGKGTKASEPKTSMVSPQPRAGKGKGGGKANLRDDPKSIVVTMVRALCVARSGEEAEAGTGKSYRRPLVLTLALPVNSSYLRLVPDLSARKALKRVINLVKAFRESQETLGPACDAFNRLMPGGDVPRSRSGKLYFFESHVESDTVADAEVIMAFLLKTSVFQKAFRDYDDHHRDDHHGDDHHGDDRHGDDRHGDDRHGDDRHATVCHLHSQIEVAYVNWANELARAYIDIGMTSYPALQGVGDLRTKPKTTLLGDIVEVKRGSVDLGALDHAELDVILVKKHPRDRSKISYTASHKASYDDTYEFEDTDTDTYDDDPGVWAIADDTCISLPSDLVPLANMILEPPAYGWATGCPGGKLTHGRAIIATNIETEQRGGQRGSSIHFSPAIDLFQLSPSWLGRSEDLGGLDGILFPSKDDNAEVSGSELHLVTIIAARLLEHLKRRTPAPWPSAQSPVPLTPQQVRNDTQGLRPRPARPPPAPRTAPRPAQQARNLRPPPLGAAQQARGLRPPPPATAQQARGLRPPPSSATQQARGPRPPPTPGQPAPRPHAARDLQVLRPRPQPPSAADTPAVIVHSAAPEPALVVHPGGPATPGPRPATPSPPSTPPAQITSDWTTVVKRRSARNLRKVSPSPSPAPKAPSRPRDR</sequence>
<dbReference type="Proteomes" id="UP000053611">
    <property type="component" value="Unassembled WGS sequence"/>
</dbReference>
<feature type="compositionally biased region" description="Polar residues" evidence="1">
    <location>
        <begin position="466"/>
        <end position="483"/>
    </location>
</feature>
<reference evidence="2 3" key="1">
    <citation type="submission" date="2015-03" db="EMBL/GenBank/DDBJ databases">
        <title>Genomics and transcriptomics of the oil-accumulating basidiomycete yeast T. oleaginosus allow insights into substrate utilization and the diverse evolutionary trajectories of mating systems in fungi.</title>
        <authorList>
            <consortium name="DOE Joint Genome Institute"/>
            <person name="Kourist R."/>
            <person name="Kracht O."/>
            <person name="Bracharz F."/>
            <person name="Lipzen A."/>
            <person name="Nolan M."/>
            <person name="Ohm R."/>
            <person name="Grigoriev I."/>
            <person name="Sun S."/>
            <person name="Heitman J."/>
            <person name="Bruck T."/>
            <person name="Nowrousian M."/>
        </authorList>
    </citation>
    <scope>NUCLEOTIDE SEQUENCE [LARGE SCALE GENOMIC DNA]</scope>
    <source>
        <strain evidence="2 3">IBC0246</strain>
    </source>
</reference>
<feature type="compositionally biased region" description="Pro residues" evidence="1">
    <location>
        <begin position="606"/>
        <end position="622"/>
    </location>
</feature>
<gene>
    <name evidence="2" type="ORF">CC85DRAFT_303297</name>
</gene>
<dbReference type="AlphaFoldDB" id="A0A0J0XJS5"/>
<proteinExistence type="predicted"/>
<feature type="region of interest" description="Disordered" evidence="1">
    <location>
        <begin position="461"/>
        <end position="662"/>
    </location>
</feature>
<keyword evidence="3" id="KW-1185">Reference proteome</keyword>
<feature type="compositionally biased region" description="Basic residues" evidence="1">
    <location>
        <begin position="634"/>
        <end position="643"/>
    </location>
</feature>